<keyword evidence="4 6" id="KW-0808">Transferase</keyword>
<dbReference type="InterPro" id="IPR004839">
    <property type="entry name" value="Aminotransferase_I/II_large"/>
</dbReference>
<comment type="caution">
    <text evidence="8">The sequence shown here is derived from an EMBL/GenBank/DDBJ whole genome shotgun (WGS) entry which is preliminary data.</text>
</comment>
<dbReference type="GO" id="GO:0006520">
    <property type="term" value="P:amino acid metabolic process"/>
    <property type="evidence" value="ECO:0007669"/>
    <property type="project" value="InterPro"/>
</dbReference>
<dbReference type="InterPro" id="IPR004838">
    <property type="entry name" value="NHTrfase_class1_PyrdxlP-BS"/>
</dbReference>
<feature type="domain" description="Aminotransferase class I/classII large" evidence="7">
    <location>
        <begin position="8"/>
        <end position="350"/>
    </location>
</feature>
<organism evidence="8 9">
    <name type="scientific">Quadrisphaera granulorum</name>
    <dbReference type="NCBI Taxonomy" id="317664"/>
    <lineage>
        <taxon>Bacteria</taxon>
        <taxon>Bacillati</taxon>
        <taxon>Actinomycetota</taxon>
        <taxon>Actinomycetes</taxon>
        <taxon>Kineosporiales</taxon>
        <taxon>Kineosporiaceae</taxon>
        <taxon>Quadrisphaera</taxon>
    </lineage>
</organism>
<dbReference type="Pfam" id="PF00155">
    <property type="entry name" value="Aminotran_1_2"/>
    <property type="match status" value="1"/>
</dbReference>
<dbReference type="PANTHER" id="PTHR46383">
    <property type="entry name" value="ASPARTATE AMINOTRANSFERASE"/>
    <property type="match status" value="1"/>
</dbReference>
<dbReference type="InterPro" id="IPR015422">
    <property type="entry name" value="PyrdxlP-dep_Trfase_small"/>
</dbReference>
<dbReference type="InterPro" id="IPR015424">
    <property type="entry name" value="PyrdxlP-dep_Trfase"/>
</dbReference>
<evidence type="ECO:0000256" key="5">
    <source>
        <dbReference type="ARBA" id="ARBA00022898"/>
    </source>
</evidence>
<evidence type="ECO:0000313" key="9">
    <source>
        <dbReference type="Proteomes" id="UP000245469"/>
    </source>
</evidence>
<gene>
    <name evidence="8" type="ORF">BXY45_11710</name>
</gene>
<evidence type="ECO:0000259" key="7">
    <source>
        <dbReference type="Pfam" id="PF00155"/>
    </source>
</evidence>
<keyword evidence="5" id="KW-0663">Pyridoxal phosphate</keyword>
<keyword evidence="9" id="KW-1185">Reference proteome</keyword>
<dbReference type="EC" id="2.6.1.-" evidence="6"/>
<keyword evidence="3 6" id="KW-0032">Aminotransferase</keyword>
<sequence>MLAYGREDVVHLEIGEPDFATPRHVVAAGDLTLATHNRYTPSAGIPALRTAVAGRLHQHYGLNDDPDSVVISQGAVQGLAAVMTVLLEPGDEVLVPDPAWPNYEMQALLLGARPVRYPLRPERSFRPDPLEVASLVTDRTRVLVINSPSNPTGAVLEPGLVRALVEIAVERDLVVIADEVYDQIIFDGVHANAAAMAPESVVSVFSFSKTYAMTGSRVGYLTGPSWLVPTVARVQEPLLSSISAAAQASALAALEGPQDVVGRMVSTYRERRDLVVDRLRSAGLTVEAPAGAFYLMLPLVAGADSRLAALDLVHRGVALAPGTAFGDTARSHLRLSLASSAQQLSTGLDRFLDWYEATSGGNR</sequence>
<evidence type="ECO:0000256" key="3">
    <source>
        <dbReference type="ARBA" id="ARBA00022576"/>
    </source>
</evidence>
<dbReference type="PANTHER" id="PTHR46383:SF1">
    <property type="entry name" value="ASPARTATE AMINOTRANSFERASE"/>
    <property type="match status" value="1"/>
</dbReference>
<dbReference type="CDD" id="cd00609">
    <property type="entry name" value="AAT_like"/>
    <property type="match status" value="1"/>
</dbReference>
<evidence type="ECO:0000256" key="6">
    <source>
        <dbReference type="RuleBase" id="RU000481"/>
    </source>
</evidence>
<protein>
    <recommendedName>
        <fullName evidence="6">Aminotransferase</fullName>
        <ecNumber evidence="6">2.6.1.-</ecNumber>
    </recommendedName>
</protein>
<dbReference type="InterPro" id="IPR050596">
    <property type="entry name" value="AspAT/PAT-like"/>
</dbReference>
<dbReference type="InterPro" id="IPR015421">
    <property type="entry name" value="PyrdxlP-dep_Trfase_major"/>
</dbReference>
<dbReference type="EMBL" id="QGDQ01000017">
    <property type="protein sequence ID" value="PWJ52758.1"/>
    <property type="molecule type" value="Genomic_DNA"/>
</dbReference>
<dbReference type="Gene3D" id="3.40.640.10">
    <property type="entry name" value="Type I PLP-dependent aspartate aminotransferase-like (Major domain)"/>
    <property type="match status" value="1"/>
</dbReference>
<comment type="similarity">
    <text evidence="2 6">Belongs to the class-I pyridoxal-phosphate-dependent aminotransferase family.</text>
</comment>
<evidence type="ECO:0000256" key="1">
    <source>
        <dbReference type="ARBA" id="ARBA00001933"/>
    </source>
</evidence>
<evidence type="ECO:0000313" key="8">
    <source>
        <dbReference type="EMBL" id="PWJ52758.1"/>
    </source>
</evidence>
<evidence type="ECO:0000256" key="4">
    <source>
        <dbReference type="ARBA" id="ARBA00022679"/>
    </source>
</evidence>
<dbReference type="AlphaFoldDB" id="A0A316A693"/>
<proteinExistence type="inferred from homology"/>
<dbReference type="SUPFAM" id="SSF53383">
    <property type="entry name" value="PLP-dependent transferases"/>
    <property type="match status" value="1"/>
</dbReference>
<accession>A0A316A693</accession>
<name>A0A316A693_9ACTN</name>
<dbReference type="GO" id="GO:0030170">
    <property type="term" value="F:pyridoxal phosphate binding"/>
    <property type="evidence" value="ECO:0007669"/>
    <property type="project" value="InterPro"/>
</dbReference>
<dbReference type="GO" id="GO:0008483">
    <property type="term" value="F:transaminase activity"/>
    <property type="evidence" value="ECO:0007669"/>
    <property type="project" value="UniProtKB-KW"/>
</dbReference>
<reference evidence="8 9" key="1">
    <citation type="submission" date="2018-03" db="EMBL/GenBank/DDBJ databases">
        <title>Genomic Encyclopedia of Archaeal and Bacterial Type Strains, Phase II (KMG-II): from individual species to whole genera.</title>
        <authorList>
            <person name="Goeker M."/>
        </authorList>
    </citation>
    <scope>NUCLEOTIDE SEQUENCE [LARGE SCALE GENOMIC DNA]</scope>
    <source>
        <strain evidence="8 9">DSM 44889</strain>
    </source>
</reference>
<dbReference type="Gene3D" id="3.90.1150.10">
    <property type="entry name" value="Aspartate Aminotransferase, domain 1"/>
    <property type="match status" value="1"/>
</dbReference>
<dbReference type="PROSITE" id="PS00105">
    <property type="entry name" value="AA_TRANSFER_CLASS_1"/>
    <property type="match status" value="1"/>
</dbReference>
<comment type="cofactor">
    <cofactor evidence="1 6">
        <name>pyridoxal 5'-phosphate</name>
        <dbReference type="ChEBI" id="CHEBI:597326"/>
    </cofactor>
</comment>
<dbReference type="Proteomes" id="UP000245469">
    <property type="component" value="Unassembled WGS sequence"/>
</dbReference>
<evidence type="ECO:0000256" key="2">
    <source>
        <dbReference type="ARBA" id="ARBA00007441"/>
    </source>
</evidence>